<dbReference type="AlphaFoldDB" id="A0A4Z1E7I5"/>
<dbReference type="Gene3D" id="3.30.60.230">
    <property type="entry name" value="Lsr2, dimerization domain"/>
    <property type="match status" value="1"/>
</dbReference>
<sequence length="63" mass="7003">MVRIKGVVLADDDTDGGRDDHEHVVTFGYRGAIYEVELDECDRAALAAVFERYLASARPVKGY</sequence>
<comment type="caution">
    <text evidence="2">The sequence shown here is derived from an EMBL/GenBank/DDBJ whole genome shotgun (WGS) entry which is preliminary data.</text>
</comment>
<reference evidence="2 3" key="1">
    <citation type="submission" date="2018-11" db="EMBL/GenBank/DDBJ databases">
        <title>Complete genome sequencing of the Actinobacteria Serinibacter sp. K3-2.</title>
        <authorList>
            <person name="Rakitin A.L."/>
            <person name="Beletsky A.V."/>
            <person name="Mardanov A.V."/>
            <person name="Ravin N.V."/>
            <person name="Gromova A.S."/>
            <person name="Filippova S.N."/>
            <person name="Gal'Chenko V.F."/>
        </authorList>
    </citation>
    <scope>NUCLEOTIDE SEQUENCE [LARGE SCALE GENOMIC DNA]</scope>
    <source>
        <strain evidence="2 3">K3-2</strain>
    </source>
</reference>
<organism evidence="2 3">
    <name type="scientific">Serinibacter arcticus</name>
    <dbReference type="NCBI Taxonomy" id="1655435"/>
    <lineage>
        <taxon>Bacteria</taxon>
        <taxon>Bacillati</taxon>
        <taxon>Actinomycetota</taxon>
        <taxon>Actinomycetes</taxon>
        <taxon>Micrococcales</taxon>
        <taxon>Beutenbergiaceae</taxon>
        <taxon>Serinibacter</taxon>
    </lineage>
</organism>
<gene>
    <name evidence="2" type="ORF">SERN_1535</name>
</gene>
<protein>
    <recommendedName>
        <fullName evidence="1">Lsr2 dimerization domain-containing protein</fullName>
    </recommendedName>
</protein>
<dbReference type="RefSeq" id="WP_158292611.1">
    <property type="nucleotide sequence ID" value="NZ_RHPJ01000002.1"/>
</dbReference>
<evidence type="ECO:0000313" key="3">
    <source>
        <dbReference type="Proteomes" id="UP000297318"/>
    </source>
</evidence>
<dbReference type="InterPro" id="IPR042261">
    <property type="entry name" value="Lsr2-like_dimerization"/>
</dbReference>
<name>A0A4Z1E7I5_9MICO</name>
<dbReference type="InterPro" id="IPR024412">
    <property type="entry name" value="Lsr2_dim_dom"/>
</dbReference>
<proteinExistence type="predicted"/>
<evidence type="ECO:0000313" key="2">
    <source>
        <dbReference type="EMBL" id="TGO05531.1"/>
    </source>
</evidence>
<dbReference type="Pfam" id="PF11774">
    <property type="entry name" value="Lsr2"/>
    <property type="match status" value="1"/>
</dbReference>
<dbReference type="EMBL" id="RHPJ01000002">
    <property type="protein sequence ID" value="TGO05531.1"/>
    <property type="molecule type" value="Genomic_DNA"/>
</dbReference>
<dbReference type="OrthoDB" id="4113332at2"/>
<evidence type="ECO:0000259" key="1">
    <source>
        <dbReference type="Pfam" id="PF11774"/>
    </source>
</evidence>
<feature type="domain" description="Lsr2 dimerization" evidence="1">
    <location>
        <begin position="3"/>
        <end position="60"/>
    </location>
</feature>
<accession>A0A4Z1E7I5</accession>
<keyword evidence="3" id="KW-1185">Reference proteome</keyword>
<dbReference type="Proteomes" id="UP000297318">
    <property type="component" value="Unassembled WGS sequence"/>
</dbReference>
<dbReference type="GO" id="GO:0003677">
    <property type="term" value="F:DNA binding"/>
    <property type="evidence" value="ECO:0007669"/>
    <property type="project" value="InterPro"/>
</dbReference>